<evidence type="ECO:0000259" key="10">
    <source>
        <dbReference type="Pfam" id="PF21088"/>
    </source>
</evidence>
<dbReference type="Pfam" id="PF00924">
    <property type="entry name" value="MS_channel_2nd"/>
    <property type="match status" value="1"/>
</dbReference>
<name>A0A5S9QAG6_9GAMM</name>
<dbReference type="Gene3D" id="2.30.30.60">
    <property type="match status" value="1"/>
</dbReference>
<evidence type="ECO:0000256" key="1">
    <source>
        <dbReference type="ARBA" id="ARBA00004651"/>
    </source>
</evidence>
<evidence type="ECO:0000256" key="7">
    <source>
        <dbReference type="SAM" id="Phobius"/>
    </source>
</evidence>
<comment type="subcellular location">
    <subcellularLocation>
        <location evidence="1">Cell membrane</location>
        <topology evidence="1">Multi-pass membrane protein</topology>
    </subcellularLocation>
</comment>
<dbReference type="SUPFAM" id="SSF82861">
    <property type="entry name" value="Mechanosensitive channel protein MscS (YggB), transmembrane region"/>
    <property type="match status" value="1"/>
</dbReference>
<feature type="transmembrane region" description="Helical" evidence="7">
    <location>
        <begin position="320"/>
        <end position="341"/>
    </location>
</feature>
<dbReference type="PANTHER" id="PTHR30566">
    <property type="entry name" value="YNAI-RELATED MECHANOSENSITIVE ION CHANNEL"/>
    <property type="match status" value="1"/>
</dbReference>
<feature type="transmembrane region" description="Helical" evidence="7">
    <location>
        <begin position="255"/>
        <end position="273"/>
    </location>
</feature>
<dbReference type="InterPro" id="IPR049142">
    <property type="entry name" value="MS_channel_1st"/>
</dbReference>
<organism evidence="11 12">
    <name type="scientific">BD1-7 clade bacterium</name>
    <dbReference type="NCBI Taxonomy" id="2029982"/>
    <lineage>
        <taxon>Bacteria</taxon>
        <taxon>Pseudomonadati</taxon>
        <taxon>Pseudomonadota</taxon>
        <taxon>Gammaproteobacteria</taxon>
        <taxon>Cellvibrionales</taxon>
        <taxon>Spongiibacteraceae</taxon>
        <taxon>BD1-7 clade</taxon>
    </lineage>
</organism>
<dbReference type="InterPro" id="IPR010920">
    <property type="entry name" value="LSM_dom_sf"/>
</dbReference>
<keyword evidence="12" id="KW-1185">Reference proteome</keyword>
<evidence type="ECO:0000256" key="8">
    <source>
        <dbReference type="SAM" id="SignalP"/>
    </source>
</evidence>
<feature type="domain" description="Mechanosensitive ion channel MscS" evidence="9">
    <location>
        <begin position="368"/>
        <end position="433"/>
    </location>
</feature>
<reference evidence="11 12" key="1">
    <citation type="submission" date="2019-11" db="EMBL/GenBank/DDBJ databases">
        <authorList>
            <person name="Holert J."/>
        </authorList>
    </citation>
    <scope>NUCLEOTIDE SEQUENCE [LARGE SCALE GENOMIC DNA]</scope>
    <source>
        <strain evidence="11">SB11_3</strain>
    </source>
</reference>
<dbReference type="Proteomes" id="UP000441399">
    <property type="component" value="Unassembled WGS sequence"/>
</dbReference>
<dbReference type="GO" id="GO:0008381">
    <property type="term" value="F:mechanosensitive monoatomic ion channel activity"/>
    <property type="evidence" value="ECO:0007669"/>
    <property type="project" value="UniProtKB-ARBA"/>
</dbReference>
<keyword evidence="5 7" id="KW-1133">Transmembrane helix</keyword>
<evidence type="ECO:0000313" key="12">
    <source>
        <dbReference type="Proteomes" id="UP000441399"/>
    </source>
</evidence>
<sequence length="539" mass="60782">MTSRFRQLCAVCCFLVSALVVADTPDVSVKHLIDSEQDQLEALEDAQSKVHRYVDEHFRDTPRSSMLGFMRATAEGNYEQAANFLDTRYLPDDVKAESAEELARKLQVVLDQRLWVDVSKLSDSNKGEADDGLPSYRDLIGSIANGSYYYDILFQRVPGSDGQFIWKFSNQTVAQVPELYRLFGYNRIEEWLDDNIPHFKVFGIQSWLWMLALMAAAITFVFVTPFCLLTVGIIRRHRPATGDRIRRFALGPVRFMLVLYLTGMLLQGFHLSLEAQAFAQTHTFHIIVNAWFLIMVIGFLQEYGQTRLELKGQKDMAVLLKPLASVSRILVLISALLVWFNNMGIDVTTMVAGLGIGGLAIALAAQKSLENLIGTVTIFMTSPIKVGDFCLVQGSKGMVEEIGLWATKIRTLDRSVVFIPNSQVSAGVIENFSMRDKFTFSRVLYLDHATTEEKISEAMDAVRHILETHEMVDDQIRRVNLETIGEFGFEVQVFAQIRTTDLNEYKQEIAGINLQINKVMQDLGVVYAKPLSNLTSKSK</sequence>
<feature type="signal peptide" evidence="8">
    <location>
        <begin position="1"/>
        <end position="22"/>
    </location>
</feature>
<evidence type="ECO:0000256" key="2">
    <source>
        <dbReference type="ARBA" id="ARBA00008017"/>
    </source>
</evidence>
<evidence type="ECO:0000259" key="9">
    <source>
        <dbReference type="Pfam" id="PF00924"/>
    </source>
</evidence>
<proteinExistence type="inferred from homology"/>
<evidence type="ECO:0000256" key="4">
    <source>
        <dbReference type="ARBA" id="ARBA00022692"/>
    </source>
</evidence>
<evidence type="ECO:0000256" key="5">
    <source>
        <dbReference type="ARBA" id="ARBA00022989"/>
    </source>
</evidence>
<dbReference type="PANTHER" id="PTHR30566:SF5">
    <property type="entry name" value="MECHANOSENSITIVE ION CHANNEL PROTEIN 1, MITOCHONDRIAL-RELATED"/>
    <property type="match status" value="1"/>
</dbReference>
<keyword evidence="4 7" id="KW-0812">Transmembrane</keyword>
<keyword evidence="8" id="KW-0732">Signal</keyword>
<feature type="transmembrane region" description="Helical" evidence="7">
    <location>
        <begin position="207"/>
        <end position="234"/>
    </location>
</feature>
<dbReference type="GO" id="GO:0005886">
    <property type="term" value="C:plasma membrane"/>
    <property type="evidence" value="ECO:0007669"/>
    <property type="project" value="UniProtKB-SubCell"/>
</dbReference>
<dbReference type="InterPro" id="IPR023408">
    <property type="entry name" value="MscS_beta-dom_sf"/>
</dbReference>
<feature type="chain" id="PRO_5024836410" evidence="8">
    <location>
        <begin position="23"/>
        <end position="539"/>
    </location>
</feature>
<dbReference type="InterPro" id="IPR006685">
    <property type="entry name" value="MscS_channel_2nd"/>
</dbReference>
<accession>A0A5S9QAG6</accession>
<feature type="transmembrane region" description="Helical" evidence="7">
    <location>
        <begin position="347"/>
        <end position="365"/>
    </location>
</feature>
<dbReference type="AlphaFoldDB" id="A0A5S9QAG6"/>
<comment type="similarity">
    <text evidence="2">Belongs to the MscS (TC 1.A.23) family.</text>
</comment>
<evidence type="ECO:0000313" key="11">
    <source>
        <dbReference type="EMBL" id="CAA0114683.1"/>
    </source>
</evidence>
<dbReference type="SUPFAM" id="SSF50182">
    <property type="entry name" value="Sm-like ribonucleoproteins"/>
    <property type="match status" value="1"/>
</dbReference>
<dbReference type="InterPro" id="IPR011014">
    <property type="entry name" value="MscS_channel_TM-2"/>
</dbReference>
<feature type="transmembrane region" description="Helical" evidence="7">
    <location>
        <begin position="279"/>
        <end position="300"/>
    </location>
</feature>
<dbReference type="Gene3D" id="1.10.287.1260">
    <property type="match status" value="1"/>
</dbReference>
<dbReference type="EMBL" id="CACSIO010000023">
    <property type="protein sequence ID" value="CAA0114683.1"/>
    <property type="molecule type" value="Genomic_DNA"/>
</dbReference>
<gene>
    <name evidence="11" type="primary">ynaI_1</name>
    <name evidence="11" type="ORF">OPDIPICF_01635</name>
</gene>
<keyword evidence="3" id="KW-1003">Cell membrane</keyword>
<dbReference type="Pfam" id="PF21088">
    <property type="entry name" value="MS_channel_1st"/>
    <property type="match status" value="1"/>
</dbReference>
<protein>
    <submittedName>
        <fullName evidence="11">Low conductance mechanosensitive channel YnaI</fullName>
    </submittedName>
</protein>
<keyword evidence="6 7" id="KW-0472">Membrane</keyword>
<evidence type="ECO:0000256" key="6">
    <source>
        <dbReference type="ARBA" id="ARBA00023136"/>
    </source>
</evidence>
<evidence type="ECO:0000256" key="3">
    <source>
        <dbReference type="ARBA" id="ARBA00022475"/>
    </source>
</evidence>
<feature type="domain" description="Mechanosensitive ion channel transmembrane helices 2/3" evidence="10">
    <location>
        <begin position="326"/>
        <end position="366"/>
    </location>
</feature>